<reference evidence="1 2" key="2">
    <citation type="submission" date="2008-04" db="EMBL/GenBank/DDBJ databases">
        <authorList>
            <person name="Fulton L."/>
            <person name="Clifton S."/>
            <person name="Fulton B."/>
            <person name="Xu J."/>
            <person name="Minx P."/>
            <person name="Pepin K.H."/>
            <person name="Johnson M."/>
            <person name="Thiruvilangam P."/>
            <person name="Bhonagiri V."/>
            <person name="Nash W.E."/>
            <person name="Mardis E.R."/>
            <person name="Wilson R.K."/>
        </authorList>
    </citation>
    <scope>NUCLEOTIDE SEQUENCE [LARGE SCALE GENOMIC DNA]</scope>
    <source>
        <strain evidence="1 2">DSM 17393</strain>
    </source>
</reference>
<dbReference type="STRING" id="471870.BACINT_03809"/>
<proteinExistence type="predicted"/>
<dbReference type="RefSeq" id="WP_007665555.1">
    <property type="nucleotide sequence ID" value="NZ_ABJL02000008.1"/>
</dbReference>
<name>B3CCG1_9BACE</name>
<sequence length="208" mass="23482">MENIITFFKTNMEWIFSGIGVACLVPLIGKLFKREYESSKIANQENKIVNNINISNHTNASVAAAKAEMHKVNHNVYPKKTPKDLAVILFIDDEKFNMVNILKKAGWKNTFSKKDIIDLDDSDVYKSDIIFVDINGVGKNLFESQGIGLASALKDKYPTKKIVIYSAETTGDRFDKALRKVDDCLAKNAEPYEFISLVENFAAEIYNE</sequence>
<protein>
    <recommendedName>
        <fullName evidence="3">Response regulatory domain-containing protein</fullName>
    </recommendedName>
</protein>
<dbReference type="eggNOG" id="COG0784">
    <property type="taxonomic scope" value="Bacteria"/>
</dbReference>
<dbReference type="AlphaFoldDB" id="B3CCG1"/>
<gene>
    <name evidence="1" type="ORF">BACINT_03809</name>
</gene>
<dbReference type="Proteomes" id="UP000004596">
    <property type="component" value="Unassembled WGS sequence"/>
</dbReference>
<evidence type="ECO:0008006" key="3">
    <source>
        <dbReference type="Google" id="ProtNLM"/>
    </source>
</evidence>
<comment type="caution">
    <text evidence="1">The sequence shown here is derived from an EMBL/GenBank/DDBJ whole genome shotgun (WGS) entry which is preliminary data.</text>
</comment>
<dbReference type="Gene3D" id="3.40.50.2300">
    <property type="match status" value="1"/>
</dbReference>
<evidence type="ECO:0000313" key="2">
    <source>
        <dbReference type="Proteomes" id="UP000004596"/>
    </source>
</evidence>
<dbReference type="EMBL" id="ABJL02000008">
    <property type="protein sequence ID" value="EDV04670.1"/>
    <property type="molecule type" value="Genomic_DNA"/>
</dbReference>
<dbReference type="GeneID" id="26161067"/>
<evidence type="ECO:0000313" key="1">
    <source>
        <dbReference type="EMBL" id="EDV04670.1"/>
    </source>
</evidence>
<organism evidence="1 2">
    <name type="scientific">Bacteroides intestinalis DSM 17393</name>
    <dbReference type="NCBI Taxonomy" id="471870"/>
    <lineage>
        <taxon>Bacteria</taxon>
        <taxon>Pseudomonadati</taxon>
        <taxon>Bacteroidota</taxon>
        <taxon>Bacteroidia</taxon>
        <taxon>Bacteroidales</taxon>
        <taxon>Bacteroidaceae</taxon>
        <taxon>Bacteroides</taxon>
    </lineage>
</organism>
<accession>B3CCG1</accession>
<reference evidence="1 2" key="1">
    <citation type="submission" date="2008-04" db="EMBL/GenBank/DDBJ databases">
        <title>Draft genome sequence of Bacteroides intestinalis (DSM 17393).</title>
        <authorList>
            <person name="Sudarsanam P."/>
            <person name="Ley R."/>
            <person name="Guruge J."/>
            <person name="Turnbaugh P.J."/>
            <person name="Mahowald M."/>
            <person name="Liep D."/>
            <person name="Gordon J."/>
        </authorList>
    </citation>
    <scope>NUCLEOTIDE SEQUENCE [LARGE SCALE GENOMIC DNA]</scope>
    <source>
        <strain evidence="1 2">DSM 17393</strain>
    </source>
</reference>